<comment type="caution">
    <text evidence="15">The sequence shown here is derived from an EMBL/GenBank/DDBJ whole genome shotgun (WGS) entry which is preliminary data.</text>
</comment>
<evidence type="ECO:0000313" key="15">
    <source>
        <dbReference type="EMBL" id="MFB9947839.1"/>
    </source>
</evidence>
<evidence type="ECO:0000313" key="16">
    <source>
        <dbReference type="Proteomes" id="UP001589692"/>
    </source>
</evidence>
<comment type="cofactor">
    <cofactor evidence="1">
        <name>heme b</name>
        <dbReference type="ChEBI" id="CHEBI:60344"/>
    </cofactor>
</comment>
<name>A0ABV6AB39_9HYPH</name>
<dbReference type="SUPFAM" id="SSF81342">
    <property type="entry name" value="Transmembrane di-heme cytochromes"/>
    <property type="match status" value="1"/>
</dbReference>
<dbReference type="PANTHER" id="PTHR30529:SF6">
    <property type="entry name" value="BLL0291 PROTEIN"/>
    <property type="match status" value="1"/>
</dbReference>
<organism evidence="15 16">
    <name type="scientific">Rhizobium puerariae</name>
    <dbReference type="NCBI Taxonomy" id="1585791"/>
    <lineage>
        <taxon>Bacteria</taxon>
        <taxon>Pseudomonadati</taxon>
        <taxon>Pseudomonadota</taxon>
        <taxon>Alphaproteobacteria</taxon>
        <taxon>Hyphomicrobiales</taxon>
        <taxon>Rhizobiaceae</taxon>
        <taxon>Rhizobium/Agrobacterium group</taxon>
        <taxon>Rhizobium</taxon>
    </lineage>
</organism>
<keyword evidence="3" id="KW-0813">Transport</keyword>
<sequence length="166" mass="18054">MESSTPVSFSLSQRVLHWGTALLVFFNLLFADGIEEWNRAIRRTGSATAEQVAGANIHAYVGIAILILVALRLILRFTSGVPAAPPEEPALFRLGAKIAHVALYLLLIAMPLTGIGAYYLGNGQAGDVHADVLKVLLWIVVIAHVLGALVHQFYWKTNVLRRMTVG</sequence>
<feature type="domain" description="Cytochrome b561 bacterial/Ni-hydrogenase" evidence="14">
    <location>
        <begin position="9"/>
        <end position="164"/>
    </location>
</feature>
<protein>
    <submittedName>
        <fullName evidence="15">Cytochrome b</fullName>
    </submittedName>
</protein>
<evidence type="ECO:0000256" key="4">
    <source>
        <dbReference type="ARBA" id="ARBA00022475"/>
    </source>
</evidence>
<keyword evidence="11 13" id="KW-0472">Membrane</keyword>
<feature type="transmembrane region" description="Helical" evidence="13">
    <location>
        <begin position="55"/>
        <end position="78"/>
    </location>
</feature>
<evidence type="ECO:0000256" key="8">
    <source>
        <dbReference type="ARBA" id="ARBA00022982"/>
    </source>
</evidence>
<dbReference type="EMBL" id="JBHMAA010000005">
    <property type="protein sequence ID" value="MFB9947839.1"/>
    <property type="molecule type" value="Genomic_DNA"/>
</dbReference>
<dbReference type="Proteomes" id="UP001589692">
    <property type="component" value="Unassembled WGS sequence"/>
</dbReference>
<evidence type="ECO:0000256" key="3">
    <source>
        <dbReference type="ARBA" id="ARBA00022448"/>
    </source>
</evidence>
<dbReference type="InterPro" id="IPR011577">
    <property type="entry name" value="Cyt_b561_bac/Ni-Hgenase"/>
</dbReference>
<evidence type="ECO:0000256" key="10">
    <source>
        <dbReference type="ARBA" id="ARBA00023004"/>
    </source>
</evidence>
<comment type="similarity">
    <text evidence="12">Belongs to the cytochrome b561 family.</text>
</comment>
<feature type="transmembrane region" description="Helical" evidence="13">
    <location>
        <begin position="98"/>
        <end position="120"/>
    </location>
</feature>
<accession>A0ABV6AB39</accession>
<keyword evidence="8" id="KW-0249">Electron transport</keyword>
<proteinExistence type="inferred from homology"/>
<dbReference type="Pfam" id="PF01292">
    <property type="entry name" value="Ni_hydr_CYTB"/>
    <property type="match status" value="1"/>
</dbReference>
<keyword evidence="5" id="KW-0349">Heme</keyword>
<dbReference type="Gene3D" id="1.20.950.20">
    <property type="entry name" value="Transmembrane di-heme cytochromes, Chain C"/>
    <property type="match status" value="1"/>
</dbReference>
<keyword evidence="7" id="KW-0479">Metal-binding</keyword>
<dbReference type="InterPro" id="IPR052168">
    <property type="entry name" value="Cytochrome_b561_oxidase"/>
</dbReference>
<evidence type="ECO:0000256" key="13">
    <source>
        <dbReference type="SAM" id="Phobius"/>
    </source>
</evidence>
<comment type="subcellular location">
    <subcellularLocation>
        <location evidence="2">Cell membrane</location>
        <topology evidence="2">Multi-pass membrane protein</topology>
    </subcellularLocation>
</comment>
<feature type="transmembrane region" description="Helical" evidence="13">
    <location>
        <begin position="132"/>
        <end position="154"/>
    </location>
</feature>
<feature type="transmembrane region" description="Helical" evidence="13">
    <location>
        <begin position="15"/>
        <end position="34"/>
    </location>
</feature>
<evidence type="ECO:0000256" key="12">
    <source>
        <dbReference type="ARBA" id="ARBA00037975"/>
    </source>
</evidence>
<dbReference type="InterPro" id="IPR016174">
    <property type="entry name" value="Di-haem_cyt_TM"/>
</dbReference>
<keyword evidence="6 13" id="KW-0812">Transmembrane</keyword>
<evidence type="ECO:0000256" key="11">
    <source>
        <dbReference type="ARBA" id="ARBA00023136"/>
    </source>
</evidence>
<evidence type="ECO:0000256" key="9">
    <source>
        <dbReference type="ARBA" id="ARBA00022989"/>
    </source>
</evidence>
<evidence type="ECO:0000256" key="2">
    <source>
        <dbReference type="ARBA" id="ARBA00004651"/>
    </source>
</evidence>
<reference evidence="15 16" key="1">
    <citation type="submission" date="2024-09" db="EMBL/GenBank/DDBJ databases">
        <authorList>
            <person name="Sun Q."/>
            <person name="Mori K."/>
        </authorList>
    </citation>
    <scope>NUCLEOTIDE SEQUENCE [LARGE SCALE GENOMIC DNA]</scope>
    <source>
        <strain evidence="15 16">TBRC 4938</strain>
    </source>
</reference>
<dbReference type="PANTHER" id="PTHR30529">
    <property type="entry name" value="CYTOCHROME B561"/>
    <property type="match status" value="1"/>
</dbReference>
<dbReference type="RefSeq" id="WP_377256108.1">
    <property type="nucleotide sequence ID" value="NZ_JBHMAA010000005.1"/>
</dbReference>
<evidence type="ECO:0000256" key="6">
    <source>
        <dbReference type="ARBA" id="ARBA00022692"/>
    </source>
</evidence>
<keyword evidence="10" id="KW-0408">Iron</keyword>
<evidence type="ECO:0000256" key="7">
    <source>
        <dbReference type="ARBA" id="ARBA00022723"/>
    </source>
</evidence>
<keyword evidence="4" id="KW-1003">Cell membrane</keyword>
<keyword evidence="16" id="KW-1185">Reference proteome</keyword>
<evidence type="ECO:0000259" key="14">
    <source>
        <dbReference type="Pfam" id="PF01292"/>
    </source>
</evidence>
<keyword evidence="9 13" id="KW-1133">Transmembrane helix</keyword>
<evidence type="ECO:0000256" key="1">
    <source>
        <dbReference type="ARBA" id="ARBA00001970"/>
    </source>
</evidence>
<evidence type="ECO:0000256" key="5">
    <source>
        <dbReference type="ARBA" id="ARBA00022617"/>
    </source>
</evidence>
<gene>
    <name evidence="15" type="ORF">ACFFP0_03215</name>
</gene>